<accession>A0A1M6R8B3</accession>
<dbReference type="GO" id="GO:0015297">
    <property type="term" value="F:antiporter activity"/>
    <property type="evidence" value="ECO:0007669"/>
    <property type="project" value="InterPro"/>
</dbReference>
<keyword evidence="10" id="KW-1185">Reference proteome</keyword>
<dbReference type="Proteomes" id="UP000189810">
    <property type="component" value="Chromosome I"/>
</dbReference>
<keyword evidence="4 7" id="KW-0812">Transmembrane</keyword>
<dbReference type="Pfam" id="PF00999">
    <property type="entry name" value="Na_H_Exchanger"/>
    <property type="match status" value="1"/>
</dbReference>
<dbReference type="OrthoDB" id="9781411at2"/>
<feature type="transmembrane region" description="Helical" evidence="7">
    <location>
        <begin position="143"/>
        <end position="163"/>
    </location>
</feature>
<dbReference type="RefSeq" id="WP_079653712.1">
    <property type="nucleotide sequence ID" value="NZ_LT670846.1"/>
</dbReference>
<sequence>MLSDLFYVGIILLSLFFFPLLLRYLKVPTILSFMFLGLLAKLFMTDIPKELSFFERIAIAVLFFFIGLEYSFEKLKENLKKILLPGLLDFGLNFIPIFLISYGFTRNLILSVALASALYPTSTAITSKLLMDYMRLANPEIDLLLGILIFEDVVSITLLSAIIPLSAGDEINPIRLGWFILLMALITISFYILDYFLSHKLIKLYDVLAEDNLLIFLFLGTISLTVYIAHSFNLSEALVAFLLGVIVSTESRLYERIERYMVDIRELSIGIFFFSFTHKIELKAYDNILLYVLLVFAMVFFKILSTYLASLYYGLSRRASLRASLSFVQRGEFSVIFASVYPPMQAIVVPLVMLSIFLGILLFAKAPYVAERFFPRRISSRVPPPPP</sequence>
<keyword evidence="5 7" id="KW-1133">Transmembrane helix</keyword>
<comment type="subcellular location">
    <subcellularLocation>
        <location evidence="1">Membrane</location>
        <topology evidence="1">Multi-pass membrane protein</topology>
    </subcellularLocation>
</comment>
<dbReference type="GO" id="GO:1902600">
    <property type="term" value="P:proton transmembrane transport"/>
    <property type="evidence" value="ECO:0007669"/>
    <property type="project" value="InterPro"/>
</dbReference>
<proteinExistence type="inferred from homology"/>
<keyword evidence="3" id="KW-0813">Transport</keyword>
<feature type="transmembrane region" description="Helical" evidence="7">
    <location>
        <begin position="53"/>
        <end position="70"/>
    </location>
</feature>
<evidence type="ECO:0000313" key="10">
    <source>
        <dbReference type="Proteomes" id="UP000189810"/>
    </source>
</evidence>
<dbReference type="PANTHER" id="PTHR42751:SF3">
    <property type="entry name" value="SODIUM_GLUTAMATE SYMPORTER"/>
    <property type="match status" value="1"/>
</dbReference>
<organism evidence="9 10">
    <name type="scientific">Thermocrinis minervae</name>
    <dbReference type="NCBI Taxonomy" id="381751"/>
    <lineage>
        <taxon>Bacteria</taxon>
        <taxon>Pseudomonadati</taxon>
        <taxon>Aquificota</taxon>
        <taxon>Aquificia</taxon>
        <taxon>Aquificales</taxon>
        <taxon>Aquificaceae</taxon>
        <taxon>Thermocrinis</taxon>
    </lineage>
</organism>
<feature type="transmembrane region" description="Helical" evidence="7">
    <location>
        <begin position="213"/>
        <end position="232"/>
    </location>
</feature>
<feature type="transmembrane region" description="Helical" evidence="7">
    <location>
        <begin position="29"/>
        <end position="47"/>
    </location>
</feature>
<evidence type="ECO:0000256" key="3">
    <source>
        <dbReference type="ARBA" id="ARBA00022448"/>
    </source>
</evidence>
<protein>
    <submittedName>
        <fullName evidence="9">Potassium/proton antiporter membrane subunit, CPA2 family</fullName>
    </submittedName>
</protein>
<dbReference type="STRING" id="381751.SAMN05444391_0549"/>
<evidence type="ECO:0000256" key="1">
    <source>
        <dbReference type="ARBA" id="ARBA00004141"/>
    </source>
</evidence>
<name>A0A1M6R8B3_9AQUI</name>
<comment type="similarity">
    <text evidence="2">Belongs to the monovalent cation:proton antiporter 2 (CPA2) transporter (TC 2.A.37) family.</text>
</comment>
<dbReference type="PANTHER" id="PTHR42751">
    <property type="entry name" value="SODIUM/HYDROGEN EXCHANGER FAMILY/TRKA DOMAIN PROTEIN"/>
    <property type="match status" value="1"/>
</dbReference>
<evidence type="ECO:0000256" key="4">
    <source>
        <dbReference type="ARBA" id="ARBA00022692"/>
    </source>
</evidence>
<evidence type="ECO:0000256" key="2">
    <source>
        <dbReference type="ARBA" id="ARBA00005551"/>
    </source>
</evidence>
<feature type="transmembrane region" description="Helical" evidence="7">
    <location>
        <begin position="82"/>
        <end position="102"/>
    </location>
</feature>
<feature type="transmembrane region" description="Helical" evidence="7">
    <location>
        <begin position="347"/>
        <end position="370"/>
    </location>
</feature>
<evidence type="ECO:0000256" key="5">
    <source>
        <dbReference type="ARBA" id="ARBA00022989"/>
    </source>
</evidence>
<dbReference type="InterPro" id="IPR038770">
    <property type="entry name" value="Na+/solute_symporter_sf"/>
</dbReference>
<dbReference type="Gene3D" id="1.20.1530.20">
    <property type="match status" value="1"/>
</dbReference>
<evidence type="ECO:0000256" key="7">
    <source>
        <dbReference type="SAM" id="Phobius"/>
    </source>
</evidence>
<evidence type="ECO:0000259" key="8">
    <source>
        <dbReference type="Pfam" id="PF00999"/>
    </source>
</evidence>
<dbReference type="AlphaFoldDB" id="A0A1M6R8B3"/>
<feature type="transmembrane region" description="Helical" evidence="7">
    <location>
        <begin position="175"/>
        <end position="193"/>
    </location>
</feature>
<dbReference type="GO" id="GO:0016020">
    <property type="term" value="C:membrane"/>
    <property type="evidence" value="ECO:0007669"/>
    <property type="project" value="UniProtKB-SubCell"/>
</dbReference>
<keyword evidence="6 7" id="KW-0472">Membrane</keyword>
<dbReference type="InterPro" id="IPR006153">
    <property type="entry name" value="Cation/H_exchanger_TM"/>
</dbReference>
<reference evidence="9 10" key="1">
    <citation type="submission" date="2016-11" db="EMBL/GenBank/DDBJ databases">
        <authorList>
            <person name="Jaros S."/>
            <person name="Januszkiewicz K."/>
            <person name="Wedrychowicz H."/>
        </authorList>
    </citation>
    <scope>NUCLEOTIDE SEQUENCE [LARGE SCALE GENOMIC DNA]</scope>
    <source>
        <strain evidence="9 10">DSM 19557</strain>
    </source>
</reference>
<gene>
    <name evidence="9" type="ORF">SAMN05444391_0549</name>
</gene>
<evidence type="ECO:0000256" key="6">
    <source>
        <dbReference type="ARBA" id="ARBA00023136"/>
    </source>
</evidence>
<feature type="transmembrane region" description="Helical" evidence="7">
    <location>
        <begin position="108"/>
        <end position="131"/>
    </location>
</feature>
<feature type="transmembrane region" description="Helical" evidence="7">
    <location>
        <begin position="288"/>
        <end position="315"/>
    </location>
</feature>
<dbReference type="EMBL" id="LT670846">
    <property type="protein sequence ID" value="SHK28692.1"/>
    <property type="molecule type" value="Genomic_DNA"/>
</dbReference>
<feature type="transmembrane region" description="Helical" evidence="7">
    <location>
        <begin position="6"/>
        <end position="22"/>
    </location>
</feature>
<evidence type="ECO:0000313" key="9">
    <source>
        <dbReference type="EMBL" id="SHK28692.1"/>
    </source>
</evidence>
<feature type="domain" description="Cation/H+ exchanger transmembrane" evidence="8">
    <location>
        <begin position="13"/>
        <end position="348"/>
    </location>
</feature>